<sequence>MLLPDQTYEGAPAAAPAGPGSSAALVPLATLLRSHHVRPDFFCTYRSRHAQSNRTSALYQEKKEVTLEERSERRQRAHRPRRLRSQRLGM</sequence>
<comment type="caution">
    <text evidence="2">The sequence shown here is derived from an EMBL/GenBank/DDBJ whole genome shotgun (WGS) entry which is preliminary data.</text>
</comment>
<reference evidence="2" key="1">
    <citation type="submission" date="2022-03" db="EMBL/GenBank/DDBJ databases">
        <authorList>
            <person name="Tunstrom K."/>
        </authorList>
    </citation>
    <scope>NUCLEOTIDE SEQUENCE</scope>
</reference>
<feature type="compositionally biased region" description="Basic residues" evidence="1">
    <location>
        <begin position="75"/>
        <end position="90"/>
    </location>
</feature>
<gene>
    <name evidence="2" type="ORF">EEDITHA_LOCUS7407</name>
</gene>
<feature type="region of interest" description="Disordered" evidence="1">
    <location>
        <begin position="1"/>
        <end position="22"/>
    </location>
</feature>
<feature type="region of interest" description="Disordered" evidence="1">
    <location>
        <begin position="62"/>
        <end position="90"/>
    </location>
</feature>
<evidence type="ECO:0000256" key="1">
    <source>
        <dbReference type="SAM" id="MobiDB-lite"/>
    </source>
</evidence>
<proteinExistence type="predicted"/>
<organism evidence="2 3">
    <name type="scientific">Euphydryas editha</name>
    <name type="common">Edith's checkerspot</name>
    <dbReference type="NCBI Taxonomy" id="104508"/>
    <lineage>
        <taxon>Eukaryota</taxon>
        <taxon>Metazoa</taxon>
        <taxon>Ecdysozoa</taxon>
        <taxon>Arthropoda</taxon>
        <taxon>Hexapoda</taxon>
        <taxon>Insecta</taxon>
        <taxon>Pterygota</taxon>
        <taxon>Neoptera</taxon>
        <taxon>Endopterygota</taxon>
        <taxon>Lepidoptera</taxon>
        <taxon>Glossata</taxon>
        <taxon>Ditrysia</taxon>
        <taxon>Papilionoidea</taxon>
        <taxon>Nymphalidae</taxon>
        <taxon>Nymphalinae</taxon>
        <taxon>Euphydryas</taxon>
    </lineage>
</organism>
<feature type="compositionally biased region" description="Low complexity" evidence="1">
    <location>
        <begin position="10"/>
        <end position="22"/>
    </location>
</feature>
<dbReference type="AlphaFoldDB" id="A0AAU9U454"/>
<evidence type="ECO:0000313" key="2">
    <source>
        <dbReference type="EMBL" id="CAH2091550.1"/>
    </source>
</evidence>
<dbReference type="Proteomes" id="UP001153954">
    <property type="component" value="Unassembled WGS sequence"/>
</dbReference>
<name>A0AAU9U454_EUPED</name>
<evidence type="ECO:0000313" key="3">
    <source>
        <dbReference type="Proteomes" id="UP001153954"/>
    </source>
</evidence>
<dbReference type="EMBL" id="CAKOGL010000010">
    <property type="protein sequence ID" value="CAH2091550.1"/>
    <property type="molecule type" value="Genomic_DNA"/>
</dbReference>
<accession>A0AAU9U454</accession>
<protein>
    <submittedName>
        <fullName evidence="2">Uncharacterized protein</fullName>
    </submittedName>
</protein>
<feature type="compositionally biased region" description="Basic and acidic residues" evidence="1">
    <location>
        <begin position="62"/>
        <end position="74"/>
    </location>
</feature>
<keyword evidence="3" id="KW-1185">Reference proteome</keyword>